<evidence type="ECO:0000313" key="9">
    <source>
        <dbReference type="EMBL" id="KAJ1523038.1"/>
    </source>
</evidence>
<dbReference type="InterPro" id="IPR040457">
    <property type="entry name" value="GCP_C"/>
</dbReference>
<dbReference type="GO" id="GO:0005874">
    <property type="term" value="C:microtubule"/>
    <property type="evidence" value="ECO:0007669"/>
    <property type="project" value="UniProtKB-KW"/>
</dbReference>
<evidence type="ECO:0000259" key="8">
    <source>
        <dbReference type="Pfam" id="PF17681"/>
    </source>
</evidence>
<dbReference type="GO" id="GO:0051225">
    <property type="term" value="P:spindle assembly"/>
    <property type="evidence" value="ECO:0007669"/>
    <property type="project" value="TreeGrafter"/>
</dbReference>
<organism evidence="9 10">
    <name type="scientific">Megalurothrips usitatus</name>
    <name type="common">bean blossom thrips</name>
    <dbReference type="NCBI Taxonomy" id="439358"/>
    <lineage>
        <taxon>Eukaryota</taxon>
        <taxon>Metazoa</taxon>
        <taxon>Ecdysozoa</taxon>
        <taxon>Arthropoda</taxon>
        <taxon>Hexapoda</taxon>
        <taxon>Insecta</taxon>
        <taxon>Pterygota</taxon>
        <taxon>Neoptera</taxon>
        <taxon>Paraneoptera</taxon>
        <taxon>Thysanoptera</taxon>
        <taxon>Terebrantia</taxon>
        <taxon>Thripoidea</taxon>
        <taxon>Thripidae</taxon>
        <taxon>Megalurothrips</taxon>
    </lineage>
</organism>
<keyword evidence="5" id="KW-0206">Cytoskeleton</keyword>
<sequence length="1598" mass="180265">MIMANADESISQETGDGVFCLVTRLSEILVEENDPSLSGKSLKYIVNKARSSLYGTLLGKYNVKEIATLSEKMNHMSPMSWLIAQRFVLSNSDREEESIELDDAIRQLFALGWDDISHPILRLLVCLTNCSVLGGAKEPASYEPFCLSQKLGLTSFKTELRKQVPKTHTYPSISSDIFKPPPWMNTDHSASQIGGYVTSFPFNQKPGEGLPLLRMFGGVPLSEVSEYKLRPILPLTGPRDLTEPSKWSESNYEDEGYFTPMTEVAVRNQLASECVFEDPTKIWTEALTTTLSQLKSWETFGNLITETEPPFSSAGGPQALHHLSILVNTYHDILNTQLVCDASPIPREEFMRDVILLLSGIGSFNFPFVEESDSFVLREGMWLEGYCVDDTAKLCQDILFCGTHFKRLERLSHLPNSLKDAGLMIQSLMGCIQRWTQFYRGAVLVLSAHFKSQGNAARIYEMLEYVQALKQQVDCLSRLCCVDGSKDSSTIPRGVALLAHIYREASKSNSQQSHLLYSALKSCCEVYLQCLQRWIFLGDCSDDKANEFFVRKDPDFYTKRDRLFWTRGFVLNKGSVPIFLQGLEVAVFDCGRAMNLLQLCSPQHPLFMLLDKKHPTIRCCLYKSDMEKVQNECTQFEKEAQKVCGDFMNVSKLLEEEKEQEAHLQILMQKAQKEREILRASIKLKEEKERAEIRDKQNADLKAQILELQQRKAAEKEQQRIEDELYLLECRRLEDVAKLIEEEQRQKVLAHYEELGKIVDKQNQLREWQIKRLKISDKRNTFLYEDSLNLAKNLKQLDKVTPRVSFSQSSDVQLYSKENTPVACEVGEVSTDCVEPSQSSDFNTIVQDQKNVEDMCSANSTFKEASAIKAKVMQIEFGLVSKPTHDMDNANCDNAASSLSNKLDVLDSDPSASVTRGLSSEVKGHALTPHIETEGELDRIKNRERVMTEHDCWGSNEDSVKISSGDSVQFACEGSSKIPSEVPSEDSGIVSDLARNRQKILSGEGIILGGLKESNVNGKGSANQSMGSLSDLQRNRRKVLGEEYNIITGEETSASQKSINSVSFVMTTDSGIVVTASESGNFDSDTTPCPEKGQSISACDGTGNNLMVFERPKMLSVSSETSSLFSPMTPHGHMGMPVFTSPFKGTDSLPNELPLVSPLLDFASEKVNCFEVKGIPLMVDIADNFALEFSSPLISDDMDSVDHTVNAEMSKTLPNTSWLESSLQTCLLLPLRVQYKYVSAALLHFFLVDLSFLTHLKSLRSYFLMQDGEFGRHLTVQLFTQMYQVPTPDKLFNSCTLDRIVKQALASSQGISDPNQNRLCLNVSSVPDHFSHLSANVLDCILLSYKVKWPLNLLLTPDVLEKYNMIFLFLVRLKRVAWLLQEDFVALKNTARGSSKSQNRDLLNSPQYHQVQMIRHSMSQFVQATLNYVSSCVLHASWTDFAISLKQATTIDHIYNAHIEYIKRLLKRCLLNNHSRRVEAVLSKILVCINKFHSYMRVRQWYIPCKQGINTPVYYEHPNFQQLQACSVHFKLQVSKLVNYLERLISPPNQQQHLAEYVLLLNINGFFKAADYLRHVENANNSDAKSLVSSQSTSKEQP</sequence>
<comment type="subcellular location">
    <subcellularLocation>
        <location evidence="1">Cytoplasm</location>
        <location evidence="1">Cytoskeleton</location>
    </subcellularLocation>
</comment>
<evidence type="ECO:0008006" key="11">
    <source>
        <dbReference type="Google" id="ProtNLM"/>
    </source>
</evidence>
<keyword evidence="4" id="KW-0493">Microtubule</keyword>
<evidence type="ECO:0000256" key="1">
    <source>
        <dbReference type="ARBA" id="ARBA00004245"/>
    </source>
</evidence>
<feature type="domain" description="Gamma tubulin complex component C-terminal" evidence="7">
    <location>
        <begin position="1253"/>
        <end position="1567"/>
    </location>
</feature>
<dbReference type="GO" id="GO:0043015">
    <property type="term" value="F:gamma-tubulin binding"/>
    <property type="evidence" value="ECO:0007669"/>
    <property type="project" value="InterPro"/>
</dbReference>
<comment type="caution">
    <text evidence="9">The sequence shown here is derived from an EMBL/GenBank/DDBJ whole genome shotgun (WGS) entry which is preliminary data.</text>
</comment>
<protein>
    <recommendedName>
        <fullName evidence="11">Gamma-tubulin complex component 6</fullName>
    </recommendedName>
</protein>
<keyword evidence="6" id="KW-0175">Coiled coil</keyword>
<evidence type="ECO:0000259" key="7">
    <source>
        <dbReference type="Pfam" id="PF04130"/>
    </source>
</evidence>
<proteinExistence type="inferred from homology"/>
<keyword evidence="3" id="KW-0963">Cytoplasm</keyword>
<name>A0AAV7XAN1_9NEOP</name>
<dbReference type="GO" id="GO:0051321">
    <property type="term" value="P:meiotic cell cycle"/>
    <property type="evidence" value="ECO:0007669"/>
    <property type="project" value="TreeGrafter"/>
</dbReference>
<dbReference type="PANTHER" id="PTHR19302">
    <property type="entry name" value="GAMMA TUBULIN COMPLEX PROTEIN"/>
    <property type="match status" value="1"/>
</dbReference>
<dbReference type="InterPro" id="IPR007259">
    <property type="entry name" value="GCP"/>
</dbReference>
<dbReference type="Gene3D" id="1.20.120.1900">
    <property type="entry name" value="Gamma-tubulin complex, C-terminal domain"/>
    <property type="match status" value="1"/>
</dbReference>
<dbReference type="GO" id="GO:0000922">
    <property type="term" value="C:spindle pole"/>
    <property type="evidence" value="ECO:0007669"/>
    <property type="project" value="InterPro"/>
</dbReference>
<dbReference type="Proteomes" id="UP001075354">
    <property type="component" value="Chromosome 11"/>
</dbReference>
<evidence type="ECO:0000256" key="3">
    <source>
        <dbReference type="ARBA" id="ARBA00022490"/>
    </source>
</evidence>
<evidence type="ECO:0000256" key="5">
    <source>
        <dbReference type="ARBA" id="ARBA00023212"/>
    </source>
</evidence>
<gene>
    <name evidence="9" type="ORF">ONE63_002168</name>
</gene>
<reference evidence="9" key="1">
    <citation type="submission" date="2022-12" db="EMBL/GenBank/DDBJ databases">
        <title>Chromosome-level genome assembly of the bean flower thrips Megalurothrips usitatus.</title>
        <authorList>
            <person name="Ma L."/>
            <person name="Liu Q."/>
            <person name="Li H."/>
            <person name="Cai W."/>
        </authorList>
    </citation>
    <scope>NUCLEOTIDE SEQUENCE</scope>
    <source>
        <strain evidence="9">Cailab_2022a</strain>
    </source>
</reference>
<dbReference type="InterPro" id="IPR041470">
    <property type="entry name" value="GCP_N"/>
</dbReference>
<evidence type="ECO:0000313" key="10">
    <source>
        <dbReference type="Proteomes" id="UP001075354"/>
    </source>
</evidence>
<accession>A0AAV7XAN1</accession>
<dbReference type="GO" id="GO:0051011">
    <property type="term" value="F:microtubule minus-end binding"/>
    <property type="evidence" value="ECO:0007669"/>
    <property type="project" value="TreeGrafter"/>
</dbReference>
<evidence type="ECO:0000256" key="6">
    <source>
        <dbReference type="SAM" id="Coils"/>
    </source>
</evidence>
<dbReference type="EMBL" id="JAPTSV010000011">
    <property type="protein sequence ID" value="KAJ1523038.1"/>
    <property type="molecule type" value="Genomic_DNA"/>
</dbReference>
<dbReference type="GO" id="GO:0031122">
    <property type="term" value="P:cytoplasmic microtubule organization"/>
    <property type="evidence" value="ECO:0007669"/>
    <property type="project" value="TreeGrafter"/>
</dbReference>
<comment type="similarity">
    <text evidence="2">Belongs to the TUBGCP family.</text>
</comment>
<dbReference type="GO" id="GO:0000278">
    <property type="term" value="P:mitotic cell cycle"/>
    <property type="evidence" value="ECO:0007669"/>
    <property type="project" value="TreeGrafter"/>
</dbReference>
<dbReference type="PANTHER" id="PTHR19302:SF70">
    <property type="entry name" value="GAMMA-TUBULIN COMPLEX COMPONENT 6"/>
    <property type="match status" value="1"/>
</dbReference>
<evidence type="ECO:0000256" key="2">
    <source>
        <dbReference type="ARBA" id="ARBA00010337"/>
    </source>
</evidence>
<keyword evidence="10" id="KW-1185">Reference proteome</keyword>
<dbReference type="InterPro" id="IPR042241">
    <property type="entry name" value="GCP_C_sf"/>
</dbReference>
<evidence type="ECO:0000256" key="4">
    <source>
        <dbReference type="ARBA" id="ARBA00022701"/>
    </source>
</evidence>
<feature type="domain" description="Gamma tubulin complex component protein N-terminal" evidence="8">
    <location>
        <begin position="351"/>
        <end position="628"/>
    </location>
</feature>
<feature type="coiled-coil region" evidence="6">
    <location>
        <begin position="650"/>
        <end position="731"/>
    </location>
</feature>
<dbReference type="GO" id="GO:0000930">
    <property type="term" value="C:gamma-tubulin complex"/>
    <property type="evidence" value="ECO:0007669"/>
    <property type="project" value="TreeGrafter"/>
</dbReference>
<dbReference type="GO" id="GO:0007020">
    <property type="term" value="P:microtubule nucleation"/>
    <property type="evidence" value="ECO:0007669"/>
    <property type="project" value="InterPro"/>
</dbReference>
<dbReference type="Pfam" id="PF17681">
    <property type="entry name" value="GCP_N_terminal"/>
    <property type="match status" value="1"/>
</dbReference>
<dbReference type="Pfam" id="PF04130">
    <property type="entry name" value="GCP_C_terminal"/>
    <property type="match status" value="1"/>
</dbReference>